<evidence type="ECO:0000313" key="2">
    <source>
        <dbReference type="EMBL" id="KAF2213992.1"/>
    </source>
</evidence>
<feature type="compositionally biased region" description="Low complexity" evidence="1">
    <location>
        <begin position="1"/>
        <end position="15"/>
    </location>
</feature>
<proteinExistence type="predicted"/>
<dbReference type="AlphaFoldDB" id="A0A6A6FKK4"/>
<accession>A0A6A6FKK4</accession>
<organism evidence="2 3">
    <name type="scientific">Cercospora zeae-maydis SCOH1-5</name>
    <dbReference type="NCBI Taxonomy" id="717836"/>
    <lineage>
        <taxon>Eukaryota</taxon>
        <taxon>Fungi</taxon>
        <taxon>Dikarya</taxon>
        <taxon>Ascomycota</taxon>
        <taxon>Pezizomycotina</taxon>
        <taxon>Dothideomycetes</taxon>
        <taxon>Dothideomycetidae</taxon>
        <taxon>Mycosphaerellales</taxon>
        <taxon>Mycosphaerellaceae</taxon>
        <taxon>Cercospora</taxon>
    </lineage>
</organism>
<protein>
    <submittedName>
        <fullName evidence="2">Uncharacterized protein</fullName>
    </submittedName>
</protein>
<evidence type="ECO:0000313" key="3">
    <source>
        <dbReference type="Proteomes" id="UP000799539"/>
    </source>
</evidence>
<name>A0A6A6FKK4_9PEZI</name>
<reference evidence="2" key="1">
    <citation type="journal article" date="2020" name="Stud. Mycol.">
        <title>101 Dothideomycetes genomes: a test case for predicting lifestyles and emergence of pathogens.</title>
        <authorList>
            <person name="Haridas S."/>
            <person name="Albert R."/>
            <person name="Binder M."/>
            <person name="Bloem J."/>
            <person name="Labutti K."/>
            <person name="Salamov A."/>
            <person name="Andreopoulos B."/>
            <person name="Baker S."/>
            <person name="Barry K."/>
            <person name="Bills G."/>
            <person name="Bluhm B."/>
            <person name="Cannon C."/>
            <person name="Castanera R."/>
            <person name="Culley D."/>
            <person name="Daum C."/>
            <person name="Ezra D."/>
            <person name="Gonzalez J."/>
            <person name="Henrissat B."/>
            <person name="Kuo A."/>
            <person name="Liang C."/>
            <person name="Lipzen A."/>
            <person name="Lutzoni F."/>
            <person name="Magnuson J."/>
            <person name="Mondo S."/>
            <person name="Nolan M."/>
            <person name="Ohm R."/>
            <person name="Pangilinan J."/>
            <person name="Park H.-J."/>
            <person name="Ramirez L."/>
            <person name="Alfaro M."/>
            <person name="Sun H."/>
            <person name="Tritt A."/>
            <person name="Yoshinaga Y."/>
            <person name="Zwiers L.-H."/>
            <person name="Turgeon B."/>
            <person name="Goodwin S."/>
            <person name="Spatafora J."/>
            <person name="Crous P."/>
            <person name="Grigoriev I."/>
        </authorList>
    </citation>
    <scope>NUCLEOTIDE SEQUENCE</scope>
    <source>
        <strain evidence="2">SCOH1-5</strain>
    </source>
</reference>
<dbReference type="OrthoDB" id="3648147at2759"/>
<dbReference type="Proteomes" id="UP000799539">
    <property type="component" value="Unassembled WGS sequence"/>
</dbReference>
<dbReference type="EMBL" id="ML992669">
    <property type="protein sequence ID" value="KAF2213992.1"/>
    <property type="molecule type" value="Genomic_DNA"/>
</dbReference>
<evidence type="ECO:0000256" key="1">
    <source>
        <dbReference type="SAM" id="MobiDB-lite"/>
    </source>
</evidence>
<sequence>MPFSKFSSRRTSSPSADLTNSSRTSIDETLMATTLPIAPREDNYAVSEETRQQRLLAKCKRINTEPWKSAKPSSAGREGAEEHRIFIHRVASSRIPLQLGLPALTFSAAQKLGGRQE</sequence>
<feature type="region of interest" description="Disordered" evidence="1">
    <location>
        <begin position="1"/>
        <end position="25"/>
    </location>
</feature>
<gene>
    <name evidence="2" type="ORF">CERZMDRAFT_96021</name>
</gene>
<keyword evidence="3" id="KW-1185">Reference proteome</keyword>